<dbReference type="RefSeq" id="WP_344291236.1">
    <property type="nucleotide sequence ID" value="NZ_BAAAPF010000131.1"/>
</dbReference>
<sequence>MSCFGFFVILVFTWVIGYGLGGGWPWGFAAAGLLLVLLPLYRHRYLLGSHRALSAHLRSYGSSSLGMKVRWVRIEAVTGLDTRGRRQSHVTYDEIDGVPLTLLARLLRRRLVAVVEGDRLTLWHRRLGRYHEVARLHPRTLRVQNMDRDFLLHNSVFLAESFLPAQEHYSMIADFGDDKTVSFHVRYGQM</sequence>
<evidence type="ECO:0000313" key="2">
    <source>
        <dbReference type="Proteomes" id="UP001500443"/>
    </source>
</evidence>
<reference evidence="1 2" key="1">
    <citation type="journal article" date="2019" name="Int. J. Syst. Evol. Microbiol.">
        <title>The Global Catalogue of Microorganisms (GCM) 10K type strain sequencing project: providing services to taxonomists for standard genome sequencing and annotation.</title>
        <authorList>
            <consortium name="The Broad Institute Genomics Platform"/>
            <consortium name="The Broad Institute Genome Sequencing Center for Infectious Disease"/>
            <person name="Wu L."/>
            <person name="Ma J."/>
        </authorList>
    </citation>
    <scope>NUCLEOTIDE SEQUENCE [LARGE SCALE GENOMIC DNA]</scope>
    <source>
        <strain evidence="1 2">JCM 15481</strain>
    </source>
</reference>
<evidence type="ECO:0000313" key="1">
    <source>
        <dbReference type="EMBL" id="GAA2130459.1"/>
    </source>
</evidence>
<protein>
    <submittedName>
        <fullName evidence="1">Uncharacterized protein</fullName>
    </submittedName>
</protein>
<dbReference type="Proteomes" id="UP001500443">
    <property type="component" value="Unassembled WGS sequence"/>
</dbReference>
<accession>A0ABN2YPR1</accession>
<dbReference type="EMBL" id="BAAAPF010000131">
    <property type="protein sequence ID" value="GAA2130459.1"/>
    <property type="molecule type" value="Genomic_DNA"/>
</dbReference>
<name>A0ABN2YPR1_9ACTN</name>
<comment type="caution">
    <text evidence="1">The sequence shown here is derived from an EMBL/GenBank/DDBJ whole genome shotgun (WGS) entry which is preliminary data.</text>
</comment>
<gene>
    <name evidence="1" type="ORF">GCM10009802_38420</name>
</gene>
<organism evidence="1 2">
    <name type="scientific">Streptomyces synnematoformans</name>
    <dbReference type="NCBI Taxonomy" id="415721"/>
    <lineage>
        <taxon>Bacteria</taxon>
        <taxon>Bacillati</taxon>
        <taxon>Actinomycetota</taxon>
        <taxon>Actinomycetes</taxon>
        <taxon>Kitasatosporales</taxon>
        <taxon>Streptomycetaceae</taxon>
        <taxon>Streptomyces</taxon>
    </lineage>
</organism>
<proteinExistence type="predicted"/>
<keyword evidence="2" id="KW-1185">Reference proteome</keyword>